<sequence length="180" mass="21514">MKTVNDPEFVIKDSYSDYTYQKELTDELDRIKDDFNYELLHKIVLWKLNRFPLVNEETLELLNQITKEQRTLNVELTKQILSRLLDSKGIQLAMASTILRFKNPYVYQIIDQRVYRLLNGEKMDKLTKLSKDEQIESYLTYLEDLQKACTRINIPFHISDRILYMADKDINKYIKLDSYG</sequence>
<comment type="caution">
    <text evidence="1">The sequence shown here is derived from an EMBL/GenBank/DDBJ whole genome shotgun (WGS) entry which is preliminary data.</text>
</comment>
<dbReference type="Proteomes" id="UP001168552">
    <property type="component" value="Unassembled WGS sequence"/>
</dbReference>
<reference evidence="1" key="1">
    <citation type="submission" date="2023-06" db="EMBL/GenBank/DDBJ databases">
        <title>Cytophagales bacterium Strain LB-30, isolated from soil.</title>
        <authorList>
            <person name="Liu B."/>
        </authorList>
    </citation>
    <scope>NUCLEOTIDE SEQUENCE</scope>
    <source>
        <strain evidence="1">LB-30</strain>
    </source>
</reference>
<dbReference type="RefSeq" id="WP_320004993.1">
    <property type="nucleotide sequence ID" value="NZ_JAUHJS010000007.1"/>
</dbReference>
<name>A0ABT8F7M3_9BACT</name>
<accession>A0ABT8F7M3</accession>
<organism evidence="1 2">
    <name type="scientific">Shiella aurantiaca</name>
    <dbReference type="NCBI Taxonomy" id="3058365"/>
    <lineage>
        <taxon>Bacteria</taxon>
        <taxon>Pseudomonadati</taxon>
        <taxon>Bacteroidota</taxon>
        <taxon>Cytophagia</taxon>
        <taxon>Cytophagales</taxon>
        <taxon>Shiellaceae</taxon>
        <taxon>Shiella</taxon>
    </lineage>
</organism>
<proteinExistence type="predicted"/>
<gene>
    <name evidence="1" type="ORF">QWY31_13170</name>
</gene>
<evidence type="ECO:0000313" key="1">
    <source>
        <dbReference type="EMBL" id="MDN4166455.1"/>
    </source>
</evidence>
<keyword evidence="2" id="KW-1185">Reference proteome</keyword>
<evidence type="ECO:0000313" key="2">
    <source>
        <dbReference type="Proteomes" id="UP001168552"/>
    </source>
</evidence>
<dbReference type="EMBL" id="JAUHJS010000007">
    <property type="protein sequence ID" value="MDN4166455.1"/>
    <property type="molecule type" value="Genomic_DNA"/>
</dbReference>
<protein>
    <submittedName>
        <fullName evidence="1">Uncharacterized protein</fullName>
    </submittedName>
</protein>